<evidence type="ECO:0000256" key="3">
    <source>
        <dbReference type="ARBA" id="ARBA00023004"/>
    </source>
</evidence>
<dbReference type="InterPro" id="IPR036396">
    <property type="entry name" value="Cyt_P450_sf"/>
</dbReference>
<evidence type="ECO:0000313" key="7">
    <source>
        <dbReference type="Proteomes" id="UP001285441"/>
    </source>
</evidence>
<gene>
    <name evidence="6" type="ORF">B0H63DRAFT_448724</name>
</gene>
<evidence type="ECO:0000256" key="2">
    <source>
        <dbReference type="ARBA" id="ARBA00022723"/>
    </source>
</evidence>
<organism evidence="6 7">
    <name type="scientific">Podospora didyma</name>
    <dbReference type="NCBI Taxonomy" id="330526"/>
    <lineage>
        <taxon>Eukaryota</taxon>
        <taxon>Fungi</taxon>
        <taxon>Dikarya</taxon>
        <taxon>Ascomycota</taxon>
        <taxon>Pezizomycotina</taxon>
        <taxon>Sordariomycetes</taxon>
        <taxon>Sordariomycetidae</taxon>
        <taxon>Sordariales</taxon>
        <taxon>Podosporaceae</taxon>
        <taxon>Podospora</taxon>
    </lineage>
</organism>
<feature type="transmembrane region" description="Helical" evidence="5">
    <location>
        <begin position="16"/>
        <end position="37"/>
    </location>
</feature>
<dbReference type="GO" id="GO:0020037">
    <property type="term" value="F:heme binding"/>
    <property type="evidence" value="ECO:0007669"/>
    <property type="project" value="InterPro"/>
</dbReference>
<dbReference type="GO" id="GO:0016705">
    <property type="term" value="F:oxidoreductase activity, acting on paired donors, with incorporation or reduction of molecular oxygen"/>
    <property type="evidence" value="ECO:0007669"/>
    <property type="project" value="InterPro"/>
</dbReference>
<keyword evidence="5" id="KW-1133">Transmembrane helix</keyword>
<dbReference type="InterPro" id="IPR002401">
    <property type="entry name" value="Cyt_P450_E_grp-I"/>
</dbReference>
<dbReference type="GO" id="GO:0004497">
    <property type="term" value="F:monooxygenase activity"/>
    <property type="evidence" value="ECO:0007669"/>
    <property type="project" value="InterPro"/>
</dbReference>
<evidence type="ECO:0000256" key="5">
    <source>
        <dbReference type="SAM" id="Phobius"/>
    </source>
</evidence>
<keyword evidence="7" id="KW-1185">Reference proteome</keyword>
<dbReference type="AlphaFoldDB" id="A0AAE0U206"/>
<name>A0AAE0U206_9PEZI</name>
<sequence>MALHSDLLPWYFPSTGLLLVMGVAFTAFVCHTCWVYAQLRHFPGPPLAGWSRLPLIVWTMSGRAHLKYQEISETYGPIARIAPTVLLSSDVEFMRKIAAARSKYRRNEWYMAFRFNPDRDTIISHRDDEEHARLKMKLAPGYSGKEIDGLEAKIDANVKAFVKLIETSYLSGPSDTKPFDLAEKTQFFTLDTIADISFGSPIGCLANDSDMYGYLKQAAASFPFFMVLGLFPRIMHILALDSVKRFLPSAKDSLGMGRIMRLASETAGKRFPLKDDEGVHRDMLGSFIRHGLTRAEAEAESLVQILAGGETTATTIRMTIFHVSTNPRVLNKLRAEIFRVRPSSPLTDAEAKNMPYLQAVVKEGLRIFPPITGLLFKDTPIGGDTYDGKFIPGGTAIGFSFLAAVMDKKAWGEDSHVFRPERFLEGSDEELRNRDAMVELVFGFGRWRCLGRNIAVSELTKVISELLRTFDFSVVNPMNPFKTRNAGIHLQSDMWMRAEKVAQYH</sequence>
<dbReference type="Gene3D" id="1.10.630.10">
    <property type="entry name" value="Cytochrome P450"/>
    <property type="match status" value="1"/>
</dbReference>
<accession>A0AAE0U206</accession>
<keyword evidence="1 4" id="KW-0349">Heme</keyword>
<dbReference type="CDD" id="cd11060">
    <property type="entry name" value="CYP57A1-like"/>
    <property type="match status" value="1"/>
</dbReference>
<dbReference type="PRINTS" id="PR00385">
    <property type="entry name" value="P450"/>
</dbReference>
<feature type="transmembrane region" description="Helical" evidence="5">
    <location>
        <begin position="218"/>
        <end position="239"/>
    </location>
</feature>
<protein>
    <submittedName>
        <fullName evidence="6">Pisatin demethylase</fullName>
    </submittedName>
</protein>
<dbReference type="PRINTS" id="PR00463">
    <property type="entry name" value="EP450I"/>
</dbReference>
<reference evidence="6" key="2">
    <citation type="submission" date="2023-06" db="EMBL/GenBank/DDBJ databases">
        <authorList>
            <consortium name="Lawrence Berkeley National Laboratory"/>
            <person name="Haridas S."/>
            <person name="Hensen N."/>
            <person name="Bonometti L."/>
            <person name="Westerberg I."/>
            <person name="Brannstrom I.O."/>
            <person name="Guillou S."/>
            <person name="Cros-Aarteil S."/>
            <person name="Calhoun S."/>
            <person name="Kuo A."/>
            <person name="Mondo S."/>
            <person name="Pangilinan J."/>
            <person name="Riley R."/>
            <person name="LaButti K."/>
            <person name="Andreopoulos B."/>
            <person name="Lipzen A."/>
            <person name="Chen C."/>
            <person name="Yanf M."/>
            <person name="Daum C."/>
            <person name="Ng V."/>
            <person name="Clum A."/>
            <person name="Steindorff A."/>
            <person name="Ohm R."/>
            <person name="Martin F."/>
            <person name="Silar P."/>
            <person name="Natvig D."/>
            <person name="Lalanne C."/>
            <person name="Gautier V."/>
            <person name="Ament-velasquez S.L."/>
            <person name="Kruys A."/>
            <person name="Hutchinson M.I."/>
            <person name="Powell A.J."/>
            <person name="Barry K."/>
            <person name="Miller A.N."/>
            <person name="Grigoriev I.V."/>
            <person name="Debuchy R."/>
            <person name="Gladieux P."/>
            <person name="Thoren M.H."/>
            <person name="Johannesson H."/>
        </authorList>
    </citation>
    <scope>NUCLEOTIDE SEQUENCE</scope>
    <source>
        <strain evidence="6">CBS 232.78</strain>
    </source>
</reference>
<keyword evidence="3 4" id="KW-0408">Iron</keyword>
<dbReference type="Proteomes" id="UP001285441">
    <property type="component" value="Unassembled WGS sequence"/>
</dbReference>
<keyword evidence="2 4" id="KW-0479">Metal-binding</keyword>
<dbReference type="InterPro" id="IPR001128">
    <property type="entry name" value="Cyt_P450"/>
</dbReference>
<keyword evidence="5" id="KW-0472">Membrane</keyword>
<dbReference type="Pfam" id="PF00067">
    <property type="entry name" value="p450"/>
    <property type="match status" value="1"/>
</dbReference>
<dbReference type="PANTHER" id="PTHR24305:SF168">
    <property type="entry name" value="P450, PUTATIVE (EUROFUNG)-RELATED"/>
    <property type="match status" value="1"/>
</dbReference>
<comment type="caution">
    <text evidence="6">The sequence shown here is derived from an EMBL/GenBank/DDBJ whole genome shotgun (WGS) entry which is preliminary data.</text>
</comment>
<feature type="binding site" description="axial binding residue" evidence="4">
    <location>
        <position position="449"/>
    </location>
    <ligand>
        <name>heme</name>
        <dbReference type="ChEBI" id="CHEBI:30413"/>
    </ligand>
    <ligandPart>
        <name>Fe</name>
        <dbReference type="ChEBI" id="CHEBI:18248"/>
    </ligandPart>
</feature>
<dbReference type="GO" id="GO:0005506">
    <property type="term" value="F:iron ion binding"/>
    <property type="evidence" value="ECO:0007669"/>
    <property type="project" value="InterPro"/>
</dbReference>
<evidence type="ECO:0000256" key="1">
    <source>
        <dbReference type="ARBA" id="ARBA00022617"/>
    </source>
</evidence>
<dbReference type="SUPFAM" id="SSF48264">
    <property type="entry name" value="Cytochrome P450"/>
    <property type="match status" value="1"/>
</dbReference>
<reference evidence="6" key="1">
    <citation type="journal article" date="2023" name="Mol. Phylogenet. Evol.">
        <title>Genome-scale phylogeny and comparative genomics of the fungal order Sordariales.</title>
        <authorList>
            <person name="Hensen N."/>
            <person name="Bonometti L."/>
            <person name="Westerberg I."/>
            <person name="Brannstrom I.O."/>
            <person name="Guillou S."/>
            <person name="Cros-Aarteil S."/>
            <person name="Calhoun S."/>
            <person name="Haridas S."/>
            <person name="Kuo A."/>
            <person name="Mondo S."/>
            <person name="Pangilinan J."/>
            <person name="Riley R."/>
            <person name="LaButti K."/>
            <person name="Andreopoulos B."/>
            <person name="Lipzen A."/>
            <person name="Chen C."/>
            <person name="Yan M."/>
            <person name="Daum C."/>
            <person name="Ng V."/>
            <person name="Clum A."/>
            <person name="Steindorff A."/>
            <person name="Ohm R.A."/>
            <person name="Martin F."/>
            <person name="Silar P."/>
            <person name="Natvig D.O."/>
            <person name="Lalanne C."/>
            <person name="Gautier V."/>
            <person name="Ament-Velasquez S.L."/>
            <person name="Kruys A."/>
            <person name="Hutchinson M.I."/>
            <person name="Powell A.J."/>
            <person name="Barry K."/>
            <person name="Miller A.N."/>
            <person name="Grigoriev I.V."/>
            <person name="Debuchy R."/>
            <person name="Gladieux P."/>
            <person name="Hiltunen Thoren M."/>
            <person name="Johannesson H."/>
        </authorList>
    </citation>
    <scope>NUCLEOTIDE SEQUENCE</scope>
    <source>
        <strain evidence="6">CBS 232.78</strain>
    </source>
</reference>
<keyword evidence="5" id="KW-0812">Transmembrane</keyword>
<evidence type="ECO:0000256" key="4">
    <source>
        <dbReference type="PIRSR" id="PIRSR602401-1"/>
    </source>
</evidence>
<comment type="cofactor">
    <cofactor evidence="4">
        <name>heme</name>
        <dbReference type="ChEBI" id="CHEBI:30413"/>
    </cofactor>
</comment>
<dbReference type="PANTHER" id="PTHR24305">
    <property type="entry name" value="CYTOCHROME P450"/>
    <property type="match status" value="1"/>
</dbReference>
<proteinExistence type="predicted"/>
<dbReference type="EMBL" id="JAULSW010000003">
    <property type="protein sequence ID" value="KAK3387936.1"/>
    <property type="molecule type" value="Genomic_DNA"/>
</dbReference>
<evidence type="ECO:0000313" key="6">
    <source>
        <dbReference type="EMBL" id="KAK3387936.1"/>
    </source>
</evidence>
<dbReference type="InterPro" id="IPR050121">
    <property type="entry name" value="Cytochrome_P450_monoxygenase"/>
</dbReference>